<name>A0A3R9XQS8_9RICK</name>
<feature type="binding site" evidence="8">
    <location>
        <position position="288"/>
    </location>
    <ligand>
        <name>Mn(2+)</name>
        <dbReference type="ChEBI" id="CHEBI:29035"/>
    </ligand>
</feature>
<gene>
    <name evidence="11" type="ORF">EIC27_02650</name>
</gene>
<evidence type="ECO:0000313" key="11">
    <source>
        <dbReference type="EMBL" id="RST68510.1"/>
    </source>
</evidence>
<feature type="domain" description="Sulfatase N-terminal" evidence="10">
    <location>
        <begin position="281"/>
        <end position="550"/>
    </location>
</feature>
<dbReference type="PIRSF" id="PIRSF005091">
    <property type="entry name" value="Mmb_sulf_HI1246"/>
    <property type="match status" value="1"/>
</dbReference>
<evidence type="ECO:0000256" key="5">
    <source>
        <dbReference type="ARBA" id="ARBA00023136"/>
    </source>
</evidence>
<organism evidence="11 12">
    <name type="scientific">Candidatus Aquarickettsia rohweri</name>
    <dbReference type="NCBI Taxonomy" id="2602574"/>
    <lineage>
        <taxon>Bacteria</taxon>
        <taxon>Pseudomonadati</taxon>
        <taxon>Pseudomonadota</taxon>
        <taxon>Alphaproteobacteria</taxon>
        <taxon>Rickettsiales</taxon>
        <taxon>Candidatus Midichloriaceae</taxon>
        <taxon>Candidatus Aquarickettsia</taxon>
    </lineage>
</organism>
<evidence type="ECO:0000256" key="1">
    <source>
        <dbReference type="ARBA" id="ARBA00004651"/>
    </source>
</evidence>
<dbReference type="GO" id="GO:0005886">
    <property type="term" value="C:plasma membrane"/>
    <property type="evidence" value="ECO:0007669"/>
    <property type="project" value="UniProtKB-SubCell"/>
</dbReference>
<evidence type="ECO:0000256" key="8">
    <source>
        <dbReference type="PIRSR" id="PIRSR005091-3"/>
    </source>
</evidence>
<evidence type="ECO:0000313" key="12">
    <source>
        <dbReference type="Proteomes" id="UP000279470"/>
    </source>
</evidence>
<keyword evidence="7" id="KW-0479">Metal-binding</keyword>
<evidence type="ECO:0000256" key="7">
    <source>
        <dbReference type="PIRSR" id="PIRSR005091-2"/>
    </source>
</evidence>
<feature type="transmembrane region" description="Helical" evidence="9">
    <location>
        <begin position="90"/>
        <end position="110"/>
    </location>
</feature>
<dbReference type="SUPFAM" id="SSF53649">
    <property type="entry name" value="Alkaline phosphatase-like"/>
    <property type="match status" value="1"/>
</dbReference>
<dbReference type="CDD" id="cd16015">
    <property type="entry name" value="LTA_synthase"/>
    <property type="match status" value="1"/>
</dbReference>
<reference evidence="12" key="1">
    <citation type="submission" date="2018-11" db="EMBL/GenBank/DDBJ databases">
        <title>Phylogenetic, genomic, and biogeographic characterization of a novel and ubiquitous marine invertebrate-associated Rickettsiales parasite, Candidatus Marinoinvertebrata rohwerii, gen. nov., sp. nov.</title>
        <authorList>
            <person name="Klinges J.G."/>
            <person name="Rosales S.M."/>
            <person name="Mcminds R."/>
            <person name="Shaver E.C."/>
            <person name="Shantz A."/>
            <person name="Peters E.C."/>
            <person name="Burkepile D.E."/>
            <person name="Silliman B.R."/>
            <person name="Vega Thurber R.L."/>
        </authorList>
    </citation>
    <scope>NUCLEOTIDE SEQUENCE [LARGE SCALE GENOMIC DNA]</scope>
    <source>
        <strain evidence="12">a_cerv_44</strain>
    </source>
</reference>
<dbReference type="RefSeq" id="WP_126044604.1">
    <property type="nucleotide sequence ID" value="NZ_RXFM01000027.1"/>
</dbReference>
<protein>
    <submittedName>
        <fullName evidence="11">LTA synthase family protein</fullName>
    </submittedName>
</protein>
<dbReference type="InterPro" id="IPR050448">
    <property type="entry name" value="OpgB/LTA_synthase_biosynth"/>
</dbReference>
<keyword evidence="7" id="KW-0464">Manganese</keyword>
<feature type="transmembrane region" description="Helical" evidence="9">
    <location>
        <begin position="59"/>
        <end position="78"/>
    </location>
</feature>
<feature type="binding site" evidence="8">
    <location>
        <position position="499"/>
    </location>
    <ligand>
        <name>Mn(2+)</name>
        <dbReference type="ChEBI" id="CHEBI:29035"/>
    </ligand>
</feature>
<dbReference type="InterPro" id="IPR000917">
    <property type="entry name" value="Sulfatase_N"/>
</dbReference>
<feature type="binding site" evidence="8">
    <location>
        <position position="498"/>
    </location>
    <ligand>
        <name>Mn(2+)</name>
        <dbReference type="ChEBI" id="CHEBI:29035"/>
    </ligand>
</feature>
<sequence>MKNLKYSKFALQVIISFLLIMLVTRICLITQSIFLDQINFNIFEISKILLLGELNDLSTLFYILTPISIIYLLLPTFLLKTKISNLIGKLFIFAYIYGLLFNLVAEYFFWDEFGVRYNFIAVDYLVYRREVTGNIYESYPLIKILIAIAICVPIIYFFISFLTKRFNFKNFPKFFIIKTSILLILFLSASYYFNPKNFTYSKFSNNNYAANLSYNGLDKLFSAYNNNILSYKDFYINYNKDKILKNLRDKLLSKNSTYISNELTNITRNITPADKNKHKYNIALVLVESLSAEYLKYFDNNENITPFLDNLTSKSIFFDNFYATGTRTVRGLEAISLSLPPLPGNSIVRLPNNQNLFSIGSVFKNSGYENKFIYGGFGYFDNINAFFSKNNFKIVDRANFSKEEINFSNIWGVSDEDLFNKFISEADKSYNSKTPFFSFILTTSNHRPYTYPENKIDIPSGTGRAGAVKYTDFAIQQLINNSKNKPWFDDTIFVIVADHCAGSAGKTQIPVQKYHIPLFIYAPKILKPEVIHNLSSQIDIAPTLMGILNIPYESKFFGKDIINSTANRAFVSTYQKVGYFSNNQLTILGPKESYWSYKVDQNFIQKPNTVDQNHLFDAVTFYQSASYLLNNNYLKE</sequence>
<keyword evidence="5 9" id="KW-0472">Membrane</keyword>
<comment type="subcellular location">
    <subcellularLocation>
        <location evidence="1">Cell membrane</location>
        <topology evidence="1">Multi-pass membrane protein</topology>
    </subcellularLocation>
</comment>
<feature type="active site" evidence="6">
    <location>
        <position position="328"/>
    </location>
</feature>
<dbReference type="EMBL" id="RXFM01000027">
    <property type="protein sequence ID" value="RST68510.1"/>
    <property type="molecule type" value="Genomic_DNA"/>
</dbReference>
<feature type="transmembrane region" description="Helical" evidence="9">
    <location>
        <begin position="9"/>
        <end position="34"/>
    </location>
</feature>
<keyword evidence="12" id="KW-1185">Reference proteome</keyword>
<feature type="binding site" evidence="8">
    <location>
        <position position="328"/>
    </location>
    <ligand>
        <name>Mn(2+)</name>
        <dbReference type="ChEBI" id="CHEBI:29035"/>
    </ligand>
</feature>
<dbReference type="Gene3D" id="3.40.720.10">
    <property type="entry name" value="Alkaline Phosphatase, subunit A"/>
    <property type="match status" value="1"/>
</dbReference>
<comment type="caution">
    <text evidence="11">The sequence shown here is derived from an EMBL/GenBank/DDBJ whole genome shotgun (WGS) entry which is preliminary data.</text>
</comment>
<dbReference type="OrthoDB" id="9760224at2"/>
<evidence type="ECO:0000256" key="2">
    <source>
        <dbReference type="ARBA" id="ARBA00022475"/>
    </source>
</evidence>
<evidence type="ECO:0000256" key="3">
    <source>
        <dbReference type="ARBA" id="ARBA00022692"/>
    </source>
</evidence>
<dbReference type="PANTHER" id="PTHR47371">
    <property type="entry name" value="LIPOTEICHOIC ACID SYNTHASE"/>
    <property type="match status" value="1"/>
</dbReference>
<dbReference type="Proteomes" id="UP000279470">
    <property type="component" value="Unassembled WGS sequence"/>
</dbReference>
<dbReference type="InterPro" id="IPR012160">
    <property type="entry name" value="LtaS-like"/>
</dbReference>
<keyword evidence="3 9" id="KW-0812">Transmembrane</keyword>
<keyword evidence="4 9" id="KW-1133">Transmembrane helix</keyword>
<evidence type="ECO:0000256" key="9">
    <source>
        <dbReference type="SAM" id="Phobius"/>
    </source>
</evidence>
<evidence type="ECO:0000259" key="10">
    <source>
        <dbReference type="Pfam" id="PF00884"/>
    </source>
</evidence>
<dbReference type="GO" id="GO:0046872">
    <property type="term" value="F:metal ion binding"/>
    <property type="evidence" value="ECO:0007669"/>
    <property type="project" value="UniProtKB-KW"/>
</dbReference>
<dbReference type="AlphaFoldDB" id="A0A3R9XQS8"/>
<dbReference type="Pfam" id="PF00884">
    <property type="entry name" value="Sulfatase"/>
    <property type="match status" value="1"/>
</dbReference>
<evidence type="ECO:0000256" key="6">
    <source>
        <dbReference type="PIRSR" id="PIRSR005091-1"/>
    </source>
</evidence>
<proteinExistence type="predicted"/>
<feature type="binding site" evidence="7">
    <location>
        <position position="446"/>
    </location>
    <ligand>
        <name>substrate</name>
    </ligand>
</feature>
<evidence type="ECO:0000256" key="4">
    <source>
        <dbReference type="ARBA" id="ARBA00022989"/>
    </source>
</evidence>
<feature type="transmembrane region" description="Helical" evidence="9">
    <location>
        <begin position="141"/>
        <end position="162"/>
    </location>
</feature>
<feature type="transmembrane region" description="Helical" evidence="9">
    <location>
        <begin position="174"/>
        <end position="193"/>
    </location>
</feature>
<dbReference type="Gene3D" id="3.30.1120.80">
    <property type="match status" value="1"/>
</dbReference>
<accession>A0A3R9XQS8</accession>
<keyword evidence="2" id="KW-1003">Cell membrane</keyword>
<dbReference type="PANTHER" id="PTHR47371:SF3">
    <property type="entry name" value="PHOSPHOGLYCEROL TRANSFERASE I"/>
    <property type="match status" value="1"/>
</dbReference>
<dbReference type="InterPro" id="IPR017850">
    <property type="entry name" value="Alkaline_phosphatase_core_sf"/>
</dbReference>